<comment type="similarity">
    <text evidence="2 11">Belongs to the faeC family.</text>
</comment>
<evidence type="ECO:0000256" key="2">
    <source>
        <dbReference type="ARBA" id="ARBA00010278"/>
    </source>
</evidence>
<dbReference type="KEGG" id="pgri:PgNI_02057"/>
<keyword evidence="5 11" id="KW-0732">Signal</keyword>
<dbReference type="PANTHER" id="PTHR38050:SF1">
    <property type="entry name" value="FERULOYL ESTERASE C"/>
    <property type="match status" value="1"/>
</dbReference>
<keyword evidence="6 11" id="KW-0378">Hydrolase</keyword>
<dbReference type="GeneID" id="41957037"/>
<evidence type="ECO:0000256" key="10">
    <source>
        <dbReference type="ARBA" id="ARBA00034075"/>
    </source>
</evidence>
<dbReference type="OrthoDB" id="424610at2759"/>
<evidence type="ECO:0000256" key="8">
    <source>
        <dbReference type="ARBA" id="ARBA00023326"/>
    </source>
</evidence>
<evidence type="ECO:0000256" key="6">
    <source>
        <dbReference type="ARBA" id="ARBA00022801"/>
    </source>
</evidence>
<comment type="function">
    <text evidence="9 11">Involved in degradation of plant cell walls. Hydrolyzes the feruloyl-arabinose ester bond in arabinoxylans, and the feruloyl-galactose ester bond in pectin. Active against paranitrophenyl-acetate, methyl ferulate and wheat arabinoxylan.</text>
</comment>
<evidence type="ECO:0000256" key="3">
    <source>
        <dbReference type="ARBA" id="ARBA00022525"/>
    </source>
</evidence>
<comment type="catalytic activity">
    <reaction evidence="10 11">
        <text>feruloyl-polysaccharide + H2O = ferulate + polysaccharide.</text>
        <dbReference type="EC" id="3.1.1.73"/>
    </reaction>
</comment>
<sequence length="277" mass="29688">MVQFSLTSVVLLASSLFSTGTFAAQSNGCGSVNATLVSGTHNISVGGLQRQYILKLPDGYDGKTPKKLIFAWHWRYSKMEDVANGVSIQPWYGLESRAKGSAIFVAPNGIDQGWSNDNGRDVNFMDAMQKELEAGLCIDTDQRFSTGFSYGGAMTFALACARASVFKAVAIIDAGQVSGCEGGNDPLNFLQFHGTEDTIFPMSQATQLKDRFIKNNGCQSKDVTLAGNSTQSAETDFTCTKKKLSFVSFVGGHVGAPLGQQSSLAPDTTWNFFTSST</sequence>
<evidence type="ECO:0000313" key="13">
    <source>
        <dbReference type="RefSeq" id="XP_030987332.1"/>
    </source>
</evidence>
<dbReference type="InterPro" id="IPR043595">
    <property type="entry name" value="FaeB/C/D"/>
</dbReference>
<reference evidence="13" key="1">
    <citation type="journal article" date="2019" name="Mol. Biol. Evol.">
        <title>Blast fungal genomes show frequent chromosomal changes, gene gains and losses, and effector gene turnover.</title>
        <authorList>
            <person name="Gomez Luciano L.B."/>
            <person name="Jason Tsai I."/>
            <person name="Chuma I."/>
            <person name="Tosa Y."/>
            <person name="Chen Y.H."/>
            <person name="Li J.Y."/>
            <person name="Li M.Y."/>
            <person name="Jade Lu M.Y."/>
            <person name="Nakayashiki H."/>
            <person name="Li W.H."/>
        </authorList>
    </citation>
    <scope>NUCLEOTIDE SEQUENCE</scope>
    <source>
        <strain evidence="13">NI907</strain>
    </source>
</reference>
<evidence type="ECO:0000256" key="1">
    <source>
        <dbReference type="ARBA" id="ARBA00004613"/>
    </source>
</evidence>
<evidence type="ECO:0000256" key="5">
    <source>
        <dbReference type="ARBA" id="ARBA00022729"/>
    </source>
</evidence>
<name>A0A6P8BJP2_PYRGI</name>
<reference evidence="13" key="2">
    <citation type="submission" date="2019-10" db="EMBL/GenBank/DDBJ databases">
        <authorList>
            <consortium name="NCBI Genome Project"/>
        </authorList>
    </citation>
    <scope>NUCLEOTIDE SEQUENCE</scope>
    <source>
        <strain evidence="13">NI907</strain>
    </source>
</reference>
<accession>A0A6P8BJP2</accession>
<proteinExistence type="inferred from homology"/>
<dbReference type="SUPFAM" id="SSF53474">
    <property type="entry name" value="alpha/beta-Hydrolases"/>
    <property type="match status" value="1"/>
</dbReference>
<keyword evidence="8 11" id="KW-0624">Polysaccharide degradation</keyword>
<dbReference type="Gene3D" id="3.40.50.1820">
    <property type="entry name" value="alpha/beta hydrolase"/>
    <property type="match status" value="1"/>
</dbReference>
<dbReference type="RefSeq" id="XP_030987332.1">
    <property type="nucleotide sequence ID" value="XM_031122125.1"/>
</dbReference>
<dbReference type="GO" id="GO:0005576">
    <property type="term" value="C:extracellular region"/>
    <property type="evidence" value="ECO:0007669"/>
    <property type="project" value="UniProtKB-SubCell"/>
</dbReference>
<protein>
    <recommendedName>
        <fullName evidence="11">Feruloyl esterase C</fullName>
        <ecNumber evidence="11">3.1.1.73</ecNumber>
    </recommendedName>
    <alternativeName>
        <fullName evidence="11">Ferulic acid esterase C</fullName>
    </alternativeName>
</protein>
<dbReference type="AlphaFoldDB" id="A0A6P8BJP2"/>
<reference evidence="13" key="3">
    <citation type="submission" date="2025-08" db="UniProtKB">
        <authorList>
            <consortium name="RefSeq"/>
        </authorList>
    </citation>
    <scope>IDENTIFICATION</scope>
    <source>
        <strain evidence="13">NI907</strain>
    </source>
</reference>
<comment type="subcellular location">
    <subcellularLocation>
        <location evidence="1 11">Secreted</location>
    </subcellularLocation>
</comment>
<feature type="chain" id="PRO_5028506463" description="Feruloyl esterase C" evidence="11">
    <location>
        <begin position="24"/>
        <end position="277"/>
    </location>
</feature>
<feature type="signal peptide" evidence="11">
    <location>
        <begin position="1"/>
        <end position="23"/>
    </location>
</feature>
<evidence type="ECO:0000256" key="4">
    <source>
        <dbReference type="ARBA" id="ARBA00022651"/>
    </source>
</evidence>
<dbReference type="InterPro" id="IPR029058">
    <property type="entry name" value="AB_hydrolase_fold"/>
</dbReference>
<evidence type="ECO:0000256" key="11">
    <source>
        <dbReference type="RuleBase" id="RU367094"/>
    </source>
</evidence>
<evidence type="ECO:0000256" key="9">
    <source>
        <dbReference type="ARBA" id="ARBA00025250"/>
    </source>
</evidence>
<keyword evidence="12" id="KW-1185">Reference proteome</keyword>
<evidence type="ECO:0000256" key="7">
    <source>
        <dbReference type="ARBA" id="ARBA00023277"/>
    </source>
</evidence>
<organism evidence="12 13">
    <name type="scientific">Pyricularia grisea</name>
    <name type="common">Crabgrass-specific blast fungus</name>
    <name type="synonym">Magnaporthe grisea</name>
    <dbReference type="NCBI Taxonomy" id="148305"/>
    <lineage>
        <taxon>Eukaryota</taxon>
        <taxon>Fungi</taxon>
        <taxon>Dikarya</taxon>
        <taxon>Ascomycota</taxon>
        <taxon>Pezizomycotina</taxon>
        <taxon>Sordariomycetes</taxon>
        <taxon>Sordariomycetidae</taxon>
        <taxon>Magnaporthales</taxon>
        <taxon>Pyriculariaceae</taxon>
        <taxon>Pyricularia</taxon>
    </lineage>
</organism>
<dbReference type="EC" id="3.1.1.73" evidence="11"/>
<dbReference type="PANTHER" id="PTHR38050">
    <property type="match status" value="1"/>
</dbReference>
<dbReference type="GO" id="GO:0030600">
    <property type="term" value="F:feruloyl esterase activity"/>
    <property type="evidence" value="ECO:0007669"/>
    <property type="project" value="UniProtKB-UniRule"/>
</dbReference>
<keyword evidence="3 11" id="KW-0964">Secreted</keyword>
<keyword evidence="4 11" id="KW-0858">Xylan degradation</keyword>
<dbReference type="GO" id="GO:0045493">
    <property type="term" value="P:xylan catabolic process"/>
    <property type="evidence" value="ECO:0007669"/>
    <property type="project" value="UniProtKB-UniRule"/>
</dbReference>
<gene>
    <name evidence="13" type="ORF">PgNI_02057</name>
</gene>
<dbReference type="Proteomes" id="UP000515153">
    <property type="component" value="Unplaced"/>
</dbReference>
<evidence type="ECO:0000313" key="12">
    <source>
        <dbReference type="Proteomes" id="UP000515153"/>
    </source>
</evidence>
<keyword evidence="7 11" id="KW-0119">Carbohydrate metabolism</keyword>